<evidence type="ECO:0000313" key="3">
    <source>
        <dbReference type="Proteomes" id="UP000662914"/>
    </source>
</evidence>
<proteinExistence type="predicted"/>
<dbReference type="KEGG" id="ddz:DSYM_14520"/>
<protein>
    <submittedName>
        <fullName evidence="2">KTSC domain-containing protein</fullName>
    </submittedName>
</protein>
<dbReference type="EMBL" id="AP021857">
    <property type="protein sequence ID" value="BBO20753.1"/>
    <property type="molecule type" value="Genomic_DNA"/>
</dbReference>
<organism evidence="2 3">
    <name type="scientific">Candidatus Desulfobacillus denitrificans</name>
    <dbReference type="NCBI Taxonomy" id="2608985"/>
    <lineage>
        <taxon>Bacteria</taxon>
        <taxon>Pseudomonadati</taxon>
        <taxon>Pseudomonadota</taxon>
        <taxon>Betaproteobacteria</taxon>
        <taxon>Candidatus Desulfobacillus</taxon>
    </lineage>
</organism>
<dbReference type="Proteomes" id="UP000662914">
    <property type="component" value="Chromosome"/>
</dbReference>
<dbReference type="Pfam" id="PF13619">
    <property type="entry name" value="KTSC"/>
    <property type="match status" value="1"/>
</dbReference>
<sequence>MDMKQVNAGKLRAIGYDAGARLLHIEFDDRRLVEYAGVSPEAWRRFSTAGSMWSHFRDNIEDEFAARRIK</sequence>
<gene>
    <name evidence="2" type="ORF">DSYM_14520</name>
</gene>
<feature type="domain" description="KTSC" evidence="1">
    <location>
        <begin position="10"/>
        <end position="64"/>
    </location>
</feature>
<reference evidence="2" key="1">
    <citation type="journal article" name="DNA Res.">
        <title>The physiological potential of anammox bacteria as revealed by their core genome structure.</title>
        <authorList>
            <person name="Okubo T."/>
            <person name="Toyoda A."/>
            <person name="Fukuhara K."/>
            <person name="Uchiyama I."/>
            <person name="Harigaya Y."/>
            <person name="Kuroiwa M."/>
            <person name="Suzuki T."/>
            <person name="Murakami Y."/>
            <person name="Suwa Y."/>
            <person name="Takami H."/>
        </authorList>
    </citation>
    <scope>NUCLEOTIDE SEQUENCE</scope>
    <source>
        <strain evidence="2">317325-3</strain>
    </source>
</reference>
<accession>A0A809QZB7</accession>
<dbReference type="AlphaFoldDB" id="A0A809QZB7"/>
<name>A0A809QZB7_9PROT</name>
<evidence type="ECO:0000313" key="2">
    <source>
        <dbReference type="EMBL" id="BBO20753.1"/>
    </source>
</evidence>
<dbReference type="InterPro" id="IPR025309">
    <property type="entry name" value="KTSC_dom"/>
</dbReference>
<evidence type="ECO:0000259" key="1">
    <source>
        <dbReference type="Pfam" id="PF13619"/>
    </source>
</evidence>